<dbReference type="Proteomes" id="UP000192674">
    <property type="component" value="Unassembled WGS sequence"/>
</dbReference>
<reference evidence="2 3" key="1">
    <citation type="submission" date="2017-04" db="EMBL/GenBank/DDBJ databases">
        <authorList>
            <person name="Afonso C.L."/>
            <person name="Miller P.J."/>
            <person name="Scott M.A."/>
            <person name="Spackman E."/>
            <person name="Goraichik I."/>
            <person name="Dimitrov K.M."/>
            <person name="Suarez D.L."/>
            <person name="Swayne D.E."/>
        </authorList>
    </citation>
    <scope>NUCLEOTIDE SEQUENCE [LARGE SCALE GENOMIC DNA]</scope>
    <source>
        <strain evidence="2 3">DSM 43828</strain>
    </source>
</reference>
<proteinExistence type="predicted"/>
<evidence type="ECO:0000256" key="1">
    <source>
        <dbReference type="SAM" id="MobiDB-lite"/>
    </source>
</evidence>
<evidence type="ECO:0000313" key="3">
    <source>
        <dbReference type="Proteomes" id="UP000192674"/>
    </source>
</evidence>
<gene>
    <name evidence="2" type="ORF">SAMN05661093_08747</name>
</gene>
<protein>
    <submittedName>
        <fullName evidence="2">Uncharacterized protein</fullName>
    </submittedName>
</protein>
<organism evidence="2 3">
    <name type="scientific">Kibdelosporangium aridum</name>
    <dbReference type="NCBI Taxonomy" id="2030"/>
    <lineage>
        <taxon>Bacteria</taxon>
        <taxon>Bacillati</taxon>
        <taxon>Actinomycetota</taxon>
        <taxon>Actinomycetes</taxon>
        <taxon>Pseudonocardiales</taxon>
        <taxon>Pseudonocardiaceae</taxon>
        <taxon>Kibdelosporangium</taxon>
    </lineage>
</organism>
<evidence type="ECO:0000313" key="2">
    <source>
        <dbReference type="EMBL" id="SMD24742.1"/>
    </source>
</evidence>
<keyword evidence="3" id="KW-1185">Reference proteome</keyword>
<sequence length="42" mass="4457">MQGVNIQMPERGQNSGAVDSPAASGCDFTDGHHELKDSLRIS</sequence>
<dbReference type="AlphaFoldDB" id="A0A1W2FSN7"/>
<dbReference type="EMBL" id="FWXV01000010">
    <property type="protein sequence ID" value="SMD24742.1"/>
    <property type="molecule type" value="Genomic_DNA"/>
</dbReference>
<name>A0A1W2FSN7_KIBAR</name>
<accession>A0A1W2FSN7</accession>
<feature type="compositionally biased region" description="Basic and acidic residues" evidence="1">
    <location>
        <begin position="29"/>
        <end position="42"/>
    </location>
</feature>
<feature type="region of interest" description="Disordered" evidence="1">
    <location>
        <begin position="1"/>
        <end position="42"/>
    </location>
</feature>